<proteinExistence type="predicted"/>
<evidence type="ECO:0000313" key="3">
    <source>
        <dbReference type="EMBL" id="KAK3213591.1"/>
    </source>
</evidence>
<dbReference type="EMBL" id="WVTA01000004">
    <property type="protein sequence ID" value="KAK3213591.1"/>
    <property type="molecule type" value="Genomic_DNA"/>
</dbReference>
<evidence type="ECO:0000256" key="2">
    <source>
        <dbReference type="SAM" id="SignalP"/>
    </source>
</evidence>
<gene>
    <name evidence="3" type="ORF">GRF29_28g387222</name>
</gene>
<feature type="signal peptide" evidence="2">
    <location>
        <begin position="1"/>
        <end position="19"/>
    </location>
</feature>
<feature type="non-terminal residue" evidence="3">
    <location>
        <position position="598"/>
    </location>
</feature>
<dbReference type="Proteomes" id="UP001280581">
    <property type="component" value="Unassembled WGS sequence"/>
</dbReference>
<reference evidence="3 4" key="1">
    <citation type="submission" date="2021-02" db="EMBL/GenBank/DDBJ databases">
        <title>Genome assembly of Pseudopithomyces chartarum.</title>
        <authorList>
            <person name="Jauregui R."/>
            <person name="Singh J."/>
            <person name="Voisey C."/>
        </authorList>
    </citation>
    <scope>NUCLEOTIDE SEQUENCE [LARGE SCALE GENOMIC DNA]</scope>
    <source>
        <strain evidence="3 4">AGR01</strain>
    </source>
</reference>
<keyword evidence="4" id="KW-1185">Reference proteome</keyword>
<evidence type="ECO:0000313" key="4">
    <source>
        <dbReference type="Proteomes" id="UP001280581"/>
    </source>
</evidence>
<name>A0AAN6RJS6_9PLEO</name>
<comment type="caution">
    <text evidence="3">The sequence shown here is derived from an EMBL/GenBank/DDBJ whole genome shotgun (WGS) entry which is preliminary data.</text>
</comment>
<feature type="region of interest" description="Disordered" evidence="1">
    <location>
        <begin position="389"/>
        <end position="423"/>
    </location>
</feature>
<dbReference type="Gene3D" id="2.60.40.10">
    <property type="entry name" value="Immunoglobulins"/>
    <property type="match status" value="1"/>
</dbReference>
<evidence type="ECO:0000256" key="1">
    <source>
        <dbReference type="SAM" id="MobiDB-lite"/>
    </source>
</evidence>
<feature type="compositionally biased region" description="Pro residues" evidence="1">
    <location>
        <begin position="396"/>
        <end position="406"/>
    </location>
</feature>
<keyword evidence="2" id="KW-0732">Signal</keyword>
<accession>A0AAN6RJS6</accession>
<dbReference type="InterPro" id="IPR013783">
    <property type="entry name" value="Ig-like_fold"/>
</dbReference>
<sequence>MTRIGLVSSILALATVGFAATPIPNISPLGVTGAFGGCTVDSEDYNSGGAISVDGWNIKVPKNLLVQFPVVWAKFRDLCQAGIDGYEVSVFGNIVGTQPIAAQIIVNAGFSVREGVGYIASIDVADGSFKLRGLDTKLRLNDPNGRFGKASNLAPFFPVDDENPSITAFSGFPMCFPRSSSDPKCPSTNRPSGSTNFAAQDPLAMVPFLVGDYITYAALPKNGELLVYEASATNVQVTTSASNSVPNYIFIEDAIIGVTDNSPNVEVADSRFIGYLSSCSGASVQVFAIEVDPCTGDEKLRQVGSATPRAGDVRCKWEARVPASTPYTREYVIKTNNPVIETKDGIQAGQYITPVTEWIQPEINVPGAEPVPYDFADIRGLVQGDFLDDQQFGPLDPFPGPSPPAPSKTCSPDDPSQPGASEPTAFVAPFAATQRGGATVLLVAQNNNTKLSNNQLNFAWTQVKPSVPSASATIQNPSSQTASFVAPKVGSLTSLTFNLTISLKSDPTVTSSTSVVIKVENTAKDEVTLDTYTWESRQSGTIGVTCHSNVANGDNKVMTLALNNNATRLAMTRRSWGKERAAYGTDEEEEECTGVDEG</sequence>
<dbReference type="AlphaFoldDB" id="A0AAN6RJS6"/>
<protein>
    <submittedName>
        <fullName evidence="3">Uncharacterized protein</fullName>
    </submittedName>
</protein>
<feature type="chain" id="PRO_5042937244" evidence="2">
    <location>
        <begin position="20"/>
        <end position="598"/>
    </location>
</feature>
<organism evidence="3 4">
    <name type="scientific">Pseudopithomyces chartarum</name>
    <dbReference type="NCBI Taxonomy" id="1892770"/>
    <lineage>
        <taxon>Eukaryota</taxon>
        <taxon>Fungi</taxon>
        <taxon>Dikarya</taxon>
        <taxon>Ascomycota</taxon>
        <taxon>Pezizomycotina</taxon>
        <taxon>Dothideomycetes</taxon>
        <taxon>Pleosporomycetidae</taxon>
        <taxon>Pleosporales</taxon>
        <taxon>Massarineae</taxon>
        <taxon>Didymosphaeriaceae</taxon>
        <taxon>Pseudopithomyces</taxon>
    </lineage>
</organism>